<reference evidence="5 6" key="1">
    <citation type="submission" date="2016-10" db="EMBL/GenBank/DDBJ databases">
        <authorList>
            <person name="de Groot N.N."/>
        </authorList>
    </citation>
    <scope>NUCLEOTIDE SEQUENCE [LARGE SCALE GENOMIC DNA]</scope>
    <source>
        <strain evidence="5 6">DSM 15827</strain>
    </source>
</reference>
<name>A0A1H9KEB3_9LACT</name>
<dbReference type="GO" id="GO:0080120">
    <property type="term" value="P:CAAX-box protein maturation"/>
    <property type="evidence" value="ECO:0007669"/>
    <property type="project" value="UniProtKB-ARBA"/>
</dbReference>
<dbReference type="AlphaFoldDB" id="A0A1H9KEB3"/>
<evidence type="ECO:0000313" key="6">
    <source>
        <dbReference type="Proteomes" id="UP000198556"/>
    </source>
</evidence>
<evidence type="ECO:0000256" key="1">
    <source>
        <dbReference type="ARBA" id="ARBA00009067"/>
    </source>
</evidence>
<dbReference type="Proteomes" id="UP000198556">
    <property type="component" value="Unassembled WGS sequence"/>
</dbReference>
<feature type="transmembrane region" description="Helical" evidence="3">
    <location>
        <begin position="166"/>
        <end position="184"/>
    </location>
</feature>
<dbReference type="Pfam" id="PF02517">
    <property type="entry name" value="Rce1-like"/>
    <property type="match status" value="1"/>
</dbReference>
<feature type="compositionally biased region" description="Basic and acidic residues" evidence="2">
    <location>
        <begin position="262"/>
        <end position="272"/>
    </location>
</feature>
<feature type="region of interest" description="Disordered" evidence="2">
    <location>
        <begin position="244"/>
        <end position="272"/>
    </location>
</feature>
<sequence length="272" mass="30896">MKEDRLALRIAFFYIAISGLVMFVLNFCFGYPYGDYRMLKAIISFEVLMFVYAILAYRMYFKNHGVLKLEIPRLTPTFIIFSLGIVATFIVFLSTGDFAGNYELFISMVLFALFISMTEELIFRGIILEVFLKKYSILSAVFLSSLVYACTDIVNILGGVSFKEMIMQFLEAFVLGILLACFAIQIKNIVPIMMLHWVWDLMAISFVRIESKAGLGILIISILGIVSAFFLLLKLMHTSPTKNVIESSSNQKGTKSSTNTKVNEETNKEIKW</sequence>
<feature type="compositionally biased region" description="Polar residues" evidence="2">
    <location>
        <begin position="244"/>
        <end position="261"/>
    </location>
</feature>
<dbReference type="STRING" id="137733.SAMN05421767_11319"/>
<evidence type="ECO:0000313" key="5">
    <source>
        <dbReference type="EMBL" id="SEQ97452.1"/>
    </source>
</evidence>
<organism evidence="5 6">
    <name type="scientific">Granulicatella balaenopterae</name>
    <dbReference type="NCBI Taxonomy" id="137733"/>
    <lineage>
        <taxon>Bacteria</taxon>
        <taxon>Bacillati</taxon>
        <taxon>Bacillota</taxon>
        <taxon>Bacilli</taxon>
        <taxon>Lactobacillales</taxon>
        <taxon>Carnobacteriaceae</taxon>
        <taxon>Granulicatella</taxon>
    </lineage>
</organism>
<feature type="transmembrane region" description="Helical" evidence="3">
    <location>
        <begin position="104"/>
        <end position="123"/>
    </location>
</feature>
<feature type="transmembrane region" description="Helical" evidence="3">
    <location>
        <begin position="213"/>
        <end position="233"/>
    </location>
</feature>
<dbReference type="RefSeq" id="WP_177159528.1">
    <property type="nucleotide sequence ID" value="NZ_FOGF01000013.1"/>
</dbReference>
<keyword evidence="3" id="KW-1133">Transmembrane helix</keyword>
<evidence type="ECO:0000256" key="3">
    <source>
        <dbReference type="SAM" id="Phobius"/>
    </source>
</evidence>
<feature type="transmembrane region" description="Helical" evidence="3">
    <location>
        <begin position="135"/>
        <end position="160"/>
    </location>
</feature>
<feature type="domain" description="CAAX prenyl protease 2/Lysostaphin resistance protein A-like" evidence="4">
    <location>
        <begin position="104"/>
        <end position="202"/>
    </location>
</feature>
<protein>
    <recommendedName>
        <fullName evidence="4">CAAX prenyl protease 2/Lysostaphin resistance protein A-like domain-containing protein</fullName>
    </recommendedName>
</protein>
<feature type="transmembrane region" description="Helical" evidence="3">
    <location>
        <begin position="39"/>
        <end position="61"/>
    </location>
</feature>
<keyword evidence="3" id="KW-0472">Membrane</keyword>
<evidence type="ECO:0000256" key="2">
    <source>
        <dbReference type="SAM" id="MobiDB-lite"/>
    </source>
</evidence>
<dbReference type="InterPro" id="IPR003675">
    <property type="entry name" value="Rce1/LyrA-like_dom"/>
</dbReference>
<accession>A0A1H9KEB3</accession>
<feature type="transmembrane region" description="Helical" evidence="3">
    <location>
        <begin position="12"/>
        <end position="33"/>
    </location>
</feature>
<keyword evidence="6" id="KW-1185">Reference proteome</keyword>
<keyword evidence="3" id="KW-0812">Transmembrane</keyword>
<dbReference type="GO" id="GO:0004175">
    <property type="term" value="F:endopeptidase activity"/>
    <property type="evidence" value="ECO:0007669"/>
    <property type="project" value="UniProtKB-ARBA"/>
</dbReference>
<evidence type="ECO:0000259" key="4">
    <source>
        <dbReference type="Pfam" id="PF02517"/>
    </source>
</evidence>
<feature type="transmembrane region" description="Helical" evidence="3">
    <location>
        <begin position="73"/>
        <end position="92"/>
    </location>
</feature>
<proteinExistence type="inferred from homology"/>
<dbReference type="EMBL" id="FOGF01000013">
    <property type="protein sequence ID" value="SEQ97452.1"/>
    <property type="molecule type" value="Genomic_DNA"/>
</dbReference>
<gene>
    <name evidence="5" type="ORF">SAMN05421767_11319</name>
</gene>
<comment type="similarity">
    <text evidence="1">Belongs to the UPF0177 family.</text>
</comment>